<dbReference type="EMBL" id="JAENQP010000001">
    <property type="protein sequence ID" value="MBO3357614.1"/>
    <property type="molecule type" value="Genomic_DNA"/>
</dbReference>
<dbReference type="RefSeq" id="WP_003477357.1">
    <property type="nucleotide sequence ID" value="NZ_CATNWI010000001.1"/>
</dbReference>
<dbReference type="InterPro" id="IPR021398">
    <property type="entry name" value="DUF3037"/>
</dbReference>
<evidence type="ECO:0000313" key="2">
    <source>
        <dbReference type="Proteomes" id="UP000668068"/>
    </source>
</evidence>
<protein>
    <submittedName>
        <fullName evidence="1">DUF3037 domain-containing protein</fullName>
    </submittedName>
</protein>
<name>A0AAW4J145_CLOPF</name>
<gene>
    <name evidence="1" type="ORF">JJB47_02335</name>
</gene>
<dbReference type="Proteomes" id="UP000668068">
    <property type="component" value="Unassembled WGS sequence"/>
</dbReference>
<reference evidence="1" key="1">
    <citation type="submission" date="2020-12" db="EMBL/GenBank/DDBJ databases">
        <title>Comparative genomics of Clostridium perfringens reveals patterns of host-associated phylogenetic clades and virulence factors.</title>
        <authorList>
            <person name="Smith A.H."/>
            <person name="Geier R."/>
        </authorList>
    </citation>
    <scope>NUCLEOTIDE SEQUENCE</scope>
    <source>
        <strain evidence="1">CHD30677R</strain>
    </source>
</reference>
<evidence type="ECO:0000313" key="1">
    <source>
        <dbReference type="EMBL" id="MBO3357614.1"/>
    </source>
</evidence>
<organism evidence="1 2">
    <name type="scientific">Clostridium perfringens</name>
    <dbReference type="NCBI Taxonomy" id="1502"/>
    <lineage>
        <taxon>Bacteria</taxon>
        <taxon>Bacillati</taxon>
        <taxon>Bacillota</taxon>
        <taxon>Clostridia</taxon>
        <taxon>Eubacteriales</taxon>
        <taxon>Clostridiaceae</taxon>
        <taxon>Clostridium</taxon>
    </lineage>
</organism>
<sequence length="253" mass="30671">MKILFSVLRYQLITDEFMNIGILFHNLDTDERRLETISKWTRLKGFDDELDLKIFKILLDGIKEEIQNTLFNKKQIFDIYEYHKRYVNELRFSEIYTAEVDDFNEYIEFSKKNFLRYDYEKKERPGINQQLRYMKSLMKGNSIEYSSKPILGKFSENIKFDYIINEFAFKIFSFEEKKLSQMISTAKFWAYTAYELKDKYKVIFLYDKDVIDENFNIIKNILEDSSFKVMRYDEGLNWITKLSKDKNKLEGIS</sequence>
<accession>A0AAW4J145</accession>
<dbReference type="AlphaFoldDB" id="A0AAW4J145"/>
<comment type="caution">
    <text evidence="1">The sequence shown here is derived from an EMBL/GenBank/DDBJ whole genome shotgun (WGS) entry which is preliminary data.</text>
</comment>
<proteinExistence type="predicted"/>
<dbReference type="Pfam" id="PF11236">
    <property type="entry name" value="DUF3037"/>
    <property type="match status" value="1"/>
</dbReference>